<reference evidence="2" key="1">
    <citation type="submission" date="2021-02" db="EMBL/GenBank/DDBJ databases">
        <authorList>
            <person name="Dougan E. K."/>
            <person name="Rhodes N."/>
            <person name="Thang M."/>
            <person name="Chan C."/>
        </authorList>
    </citation>
    <scope>NUCLEOTIDE SEQUENCE</scope>
</reference>
<feature type="compositionally biased region" description="Pro residues" evidence="1">
    <location>
        <begin position="135"/>
        <end position="158"/>
    </location>
</feature>
<feature type="region of interest" description="Disordered" evidence="1">
    <location>
        <begin position="66"/>
        <end position="228"/>
    </location>
</feature>
<dbReference type="Proteomes" id="UP000654075">
    <property type="component" value="Unassembled WGS sequence"/>
</dbReference>
<comment type="caution">
    <text evidence="2">The sequence shown here is derived from an EMBL/GenBank/DDBJ whole genome shotgun (WGS) entry which is preliminary data.</text>
</comment>
<feature type="compositionally biased region" description="Polar residues" evidence="1">
    <location>
        <begin position="214"/>
        <end position="228"/>
    </location>
</feature>
<keyword evidence="3" id="KW-1185">Reference proteome</keyword>
<protein>
    <submittedName>
        <fullName evidence="2">Uncharacterized protein</fullName>
    </submittedName>
</protein>
<feature type="compositionally biased region" description="Low complexity" evidence="1">
    <location>
        <begin position="159"/>
        <end position="181"/>
    </location>
</feature>
<dbReference type="EMBL" id="CAJNNV010001653">
    <property type="protein sequence ID" value="CAE8585490.1"/>
    <property type="molecule type" value="Genomic_DNA"/>
</dbReference>
<proteinExistence type="predicted"/>
<evidence type="ECO:0000313" key="2">
    <source>
        <dbReference type="EMBL" id="CAE8585490.1"/>
    </source>
</evidence>
<name>A0A813DD41_POLGL</name>
<evidence type="ECO:0000313" key="3">
    <source>
        <dbReference type="Proteomes" id="UP000654075"/>
    </source>
</evidence>
<accession>A0A813DD41</accession>
<gene>
    <name evidence="2" type="ORF">PGLA1383_LOCUS4398</name>
</gene>
<evidence type="ECO:0000256" key="1">
    <source>
        <dbReference type="SAM" id="MobiDB-lite"/>
    </source>
</evidence>
<feature type="compositionally biased region" description="Pro residues" evidence="1">
    <location>
        <begin position="107"/>
        <end position="120"/>
    </location>
</feature>
<feature type="region of interest" description="Disordered" evidence="1">
    <location>
        <begin position="1"/>
        <end position="30"/>
    </location>
</feature>
<feature type="non-terminal residue" evidence="2">
    <location>
        <position position="228"/>
    </location>
</feature>
<organism evidence="2 3">
    <name type="scientific">Polarella glacialis</name>
    <name type="common">Dinoflagellate</name>
    <dbReference type="NCBI Taxonomy" id="89957"/>
    <lineage>
        <taxon>Eukaryota</taxon>
        <taxon>Sar</taxon>
        <taxon>Alveolata</taxon>
        <taxon>Dinophyceae</taxon>
        <taxon>Suessiales</taxon>
        <taxon>Suessiaceae</taxon>
        <taxon>Polarella</taxon>
    </lineage>
</organism>
<dbReference type="AlphaFoldDB" id="A0A813DD41"/>
<sequence>MAFAASSAATRRHRRVIHRPSSSAADDLEEVATQVAHASLDSETGEESPFGSHQVALAASLKQAVSSDAGFRSTPIGASDMKVDGALQTLPPSSLFHLPTPGRNSRNPPPPPPAEPPTPPAAMAGAMNGFFGSVLPPPPAGPPASPPTKPPSAPPVMPPGACAAPSAPAPSSSAFSPGCAPISPKGPEPWGLSDAAASQAPQSKGGYREWLQARGQQAMTRSLHTPNG</sequence>